<sequence>MLKLLQGTEMKTETFSPPNWCKPHWISLKVLLAHHSKTNATGMYECMFPDSEVAKKFSRSRSKLSRIVSDGLGPYFKSRVVSELCHPNVFFSVMIDKTPKPEQRTQQLDVLVRYFSNSQQQVVVEHVQSYNLGRATAEVIVGCVEDVLTELPKRGLVCFFSDGPNVMKSVRNKLQKDMPSSLVDINNCNLHKVHNSFAKGLDAFGSDVEEVVRNVYYYFKSAVRAEALGECQEALGIASHVFLRHVLWGPLVSLPLEGVSRGRSRQSRLTSSLVAPYRVGECATLLAYSPALLRAVSLVRPKRETRGGVRESRPARWRTLRHDTERPGSKSDGFAWNVRGLRLLGGGKPVAPTIPPSLKHLAPLSEKGAPALKPPKYKACALTARVPFFLNTEHHSLETWVRETSGKGNVGHRSRRRTSGPAAGEVRDQARIREPGSAGRLGEVRRLKKDSGHLASAGSQPSLSAAPGRRRVRKLPPASAMTHIRQVPPSRSACPPPSHVEGDGREKGGTNIFLNDGKKSPRSTPQTSLHPLETRSMARSKGEIIVLGRHTATEGSNEPATLRCQRWLHQEPGRGLRKQLTPCQQNKSIPKKTLAPTTIQVAYSARAHSMKTASGRRRMRGLRLPEPVGSITSYLATLMADAPPDSPRRDAARGDNPLTRWGLAAESATVRQWGTVASDAHHQMRQVSGLALGRGSQIRAPMGFASWQLTKGAGLPKGGSAILAWRGGAGKSDARPTARPTATSEGGRRAGFGQRHANNDDPGIQQRLLSTRGPQQDTAVKRAVDTVCPHRRRPESQRGNCERSHRRSDELTPLPVVAGVRGQGSRQTDVHRDRGIASVESSPVGRARAVTRPVARSPIQDSPTTRPSTRRAGPTLPRAVSLVRPKRETRGGVRESRPARWRTLRHDTERPGSKSGGFAWNVRGLRLLGGGKPVAPTKQEPLLHILHAELLSLVQRILSRCLRSAAYVDKSAEELKKLDVQDSTLWKTKPEVGMDTEQAMLKWDRGEKKRLLLGARAFYLACSKDLLQKLPLDNKVLQHTSLLGLQPSDVESEVRSLRYLASQLPQVLESDHVSSLVDEWHLLRCDSANSLQLMEDGRIDTRWATVFQQKCAAGQQKYPLLSRLVKALLSLPHGNADCERGFSENKHLLEGRASLCIASINGLRQVKTYLQRYDGDATKYAKLARMLGQQANESKRKAAKEPGPAGEEGADHSEEAEAPAGHGGDSDDEFAGGLL</sequence>
<evidence type="ECO:0000313" key="2">
    <source>
        <dbReference type="Proteomes" id="UP000805193"/>
    </source>
</evidence>
<reference evidence="1 2" key="1">
    <citation type="journal article" date="2020" name="Cell">
        <title>Large-Scale Comparative Analyses of Tick Genomes Elucidate Their Genetic Diversity and Vector Capacities.</title>
        <authorList>
            <consortium name="Tick Genome and Microbiome Consortium (TIGMIC)"/>
            <person name="Jia N."/>
            <person name="Wang J."/>
            <person name="Shi W."/>
            <person name="Du L."/>
            <person name="Sun Y."/>
            <person name="Zhan W."/>
            <person name="Jiang J.F."/>
            <person name="Wang Q."/>
            <person name="Zhang B."/>
            <person name="Ji P."/>
            <person name="Bell-Sakyi L."/>
            <person name="Cui X.M."/>
            <person name="Yuan T.T."/>
            <person name="Jiang B.G."/>
            <person name="Yang W.F."/>
            <person name="Lam T.T."/>
            <person name="Chang Q.C."/>
            <person name="Ding S.J."/>
            <person name="Wang X.J."/>
            <person name="Zhu J.G."/>
            <person name="Ruan X.D."/>
            <person name="Zhao L."/>
            <person name="Wei J.T."/>
            <person name="Ye R.Z."/>
            <person name="Que T.C."/>
            <person name="Du C.H."/>
            <person name="Zhou Y.H."/>
            <person name="Cheng J.X."/>
            <person name="Dai P.F."/>
            <person name="Guo W.B."/>
            <person name="Han X.H."/>
            <person name="Huang E.J."/>
            <person name="Li L.F."/>
            <person name="Wei W."/>
            <person name="Gao Y.C."/>
            <person name="Liu J.Z."/>
            <person name="Shao H.Z."/>
            <person name="Wang X."/>
            <person name="Wang C.C."/>
            <person name="Yang T.C."/>
            <person name="Huo Q.B."/>
            <person name="Li W."/>
            <person name="Chen H.Y."/>
            <person name="Chen S.E."/>
            <person name="Zhou L.G."/>
            <person name="Ni X.B."/>
            <person name="Tian J.H."/>
            <person name="Sheng Y."/>
            <person name="Liu T."/>
            <person name="Pan Y.S."/>
            <person name="Xia L.Y."/>
            <person name="Li J."/>
            <person name="Zhao F."/>
            <person name="Cao W.C."/>
        </authorList>
    </citation>
    <scope>NUCLEOTIDE SEQUENCE [LARGE SCALE GENOMIC DNA]</scope>
    <source>
        <strain evidence="1">Iper-2018</strain>
    </source>
</reference>
<protein>
    <submittedName>
        <fullName evidence="1">Uncharacterized protein</fullName>
    </submittedName>
</protein>
<keyword evidence="2" id="KW-1185">Reference proteome</keyword>
<evidence type="ECO:0000313" key="1">
    <source>
        <dbReference type="EMBL" id="KAG0427318.1"/>
    </source>
</evidence>
<comment type="caution">
    <text evidence="1">The sequence shown here is derived from an EMBL/GenBank/DDBJ whole genome shotgun (WGS) entry which is preliminary data.</text>
</comment>
<proteinExistence type="predicted"/>
<name>A0AC60Q316_IXOPE</name>
<accession>A0AC60Q316</accession>
<organism evidence="1 2">
    <name type="scientific">Ixodes persulcatus</name>
    <name type="common">Taiga tick</name>
    <dbReference type="NCBI Taxonomy" id="34615"/>
    <lineage>
        <taxon>Eukaryota</taxon>
        <taxon>Metazoa</taxon>
        <taxon>Ecdysozoa</taxon>
        <taxon>Arthropoda</taxon>
        <taxon>Chelicerata</taxon>
        <taxon>Arachnida</taxon>
        <taxon>Acari</taxon>
        <taxon>Parasitiformes</taxon>
        <taxon>Ixodida</taxon>
        <taxon>Ixodoidea</taxon>
        <taxon>Ixodidae</taxon>
        <taxon>Ixodinae</taxon>
        <taxon>Ixodes</taxon>
    </lineage>
</organism>
<gene>
    <name evidence="1" type="ORF">HPB47_025623</name>
</gene>
<dbReference type="Proteomes" id="UP000805193">
    <property type="component" value="Unassembled WGS sequence"/>
</dbReference>
<dbReference type="EMBL" id="JABSTQ010009640">
    <property type="protein sequence ID" value="KAG0427318.1"/>
    <property type="molecule type" value="Genomic_DNA"/>
</dbReference>